<dbReference type="InterPro" id="IPR002818">
    <property type="entry name" value="DJ-1/PfpI"/>
</dbReference>
<dbReference type="PANTHER" id="PTHR43130:SF15">
    <property type="entry name" value="THIJ_PFPI FAMILY PROTEIN (AFU_ORTHOLOGUE AFUA_5G14240)"/>
    <property type="match status" value="1"/>
</dbReference>
<gene>
    <name evidence="2" type="ORF">HCU67_00430</name>
</gene>
<accession>A0ABX1GKF3</accession>
<feature type="domain" description="DJ-1/PfpI" evidence="1">
    <location>
        <begin position="2"/>
        <end position="165"/>
    </location>
</feature>
<dbReference type="SUPFAM" id="SSF52317">
    <property type="entry name" value="Class I glutamine amidotransferase-like"/>
    <property type="match status" value="1"/>
</dbReference>
<dbReference type="CDD" id="cd03139">
    <property type="entry name" value="GATase1_PfpI_2"/>
    <property type="match status" value="1"/>
</dbReference>
<dbReference type="Proteomes" id="UP000718451">
    <property type="component" value="Unassembled WGS sequence"/>
</dbReference>
<reference evidence="2 3" key="1">
    <citation type="submission" date="2020-04" db="EMBL/GenBank/DDBJ databases">
        <authorList>
            <person name="Yoon J."/>
        </authorList>
    </citation>
    <scope>NUCLEOTIDE SEQUENCE [LARGE SCALE GENOMIC DNA]</scope>
    <source>
        <strain evidence="2 3">DJ-13</strain>
    </source>
</reference>
<evidence type="ECO:0000313" key="2">
    <source>
        <dbReference type="EMBL" id="NKI30392.1"/>
    </source>
</evidence>
<dbReference type="Gene3D" id="3.40.50.880">
    <property type="match status" value="1"/>
</dbReference>
<dbReference type="Pfam" id="PF01965">
    <property type="entry name" value="DJ-1_PfpI"/>
    <property type="match status" value="1"/>
</dbReference>
<evidence type="ECO:0000313" key="3">
    <source>
        <dbReference type="Proteomes" id="UP000718451"/>
    </source>
</evidence>
<proteinExistence type="predicted"/>
<dbReference type="PANTHER" id="PTHR43130">
    <property type="entry name" value="ARAC-FAMILY TRANSCRIPTIONAL REGULATOR"/>
    <property type="match status" value="1"/>
</dbReference>
<keyword evidence="3" id="KW-1185">Reference proteome</keyword>
<sequence>MEIAIIMFDDYETLDVFGPAEIFGRLTDIYNLKFYSLKGGVISNRHGVPIMTEKLEIINSIPEIVLIPGGWGTRKEVDNLLLIDKIKELAQSSNYVLTVCTGSALLAKSGLLNGKKATSNKRAFAWVASQNQNVDWNKKARWAIDGKYYTSSGVSAGMDMTLGFLADRHGIDFARKVAKEIEYNWIEDKDNDSFVVE</sequence>
<organism evidence="2 3">
    <name type="scientific">Croceivirga thetidis</name>
    <dbReference type="NCBI Taxonomy" id="2721623"/>
    <lineage>
        <taxon>Bacteria</taxon>
        <taxon>Pseudomonadati</taxon>
        <taxon>Bacteroidota</taxon>
        <taxon>Flavobacteriia</taxon>
        <taxon>Flavobacteriales</taxon>
        <taxon>Flavobacteriaceae</taxon>
        <taxon>Croceivirga</taxon>
    </lineage>
</organism>
<comment type="caution">
    <text evidence="2">The sequence shown here is derived from an EMBL/GenBank/DDBJ whole genome shotgun (WGS) entry which is preliminary data.</text>
</comment>
<dbReference type="EMBL" id="JAAWWL010000001">
    <property type="protein sequence ID" value="NKI30392.1"/>
    <property type="molecule type" value="Genomic_DNA"/>
</dbReference>
<evidence type="ECO:0000259" key="1">
    <source>
        <dbReference type="Pfam" id="PF01965"/>
    </source>
</evidence>
<dbReference type="InterPro" id="IPR052158">
    <property type="entry name" value="INH-QAR"/>
</dbReference>
<name>A0ABX1GKF3_9FLAO</name>
<protein>
    <submittedName>
        <fullName evidence="2">DJ-1/PfpI family protein</fullName>
    </submittedName>
</protein>
<dbReference type="InterPro" id="IPR029062">
    <property type="entry name" value="Class_I_gatase-like"/>
</dbReference>